<evidence type="ECO:0000256" key="4">
    <source>
        <dbReference type="ARBA" id="ARBA00022695"/>
    </source>
</evidence>
<keyword evidence="4" id="KW-0548">Nucleotidyltransferase</keyword>
<evidence type="ECO:0000256" key="3">
    <source>
        <dbReference type="ARBA" id="ARBA00022679"/>
    </source>
</evidence>
<comment type="similarity">
    <text evidence="6">Belongs to the DarT ADP-ribosyltransferase family.</text>
</comment>
<accession>A0ABT9LI60</accession>
<keyword evidence="5 6" id="KW-0238">DNA-binding</keyword>
<evidence type="ECO:0000313" key="9">
    <source>
        <dbReference type="Proteomes" id="UP001231675"/>
    </source>
</evidence>
<evidence type="ECO:0000256" key="1">
    <source>
        <dbReference type="ARBA" id="ARBA00022649"/>
    </source>
</evidence>
<feature type="domain" description="DarT" evidence="7">
    <location>
        <begin position="24"/>
        <end position="220"/>
    </location>
</feature>
<protein>
    <recommendedName>
        <fullName evidence="7">DarT domain-containing protein</fullName>
    </recommendedName>
</protein>
<evidence type="ECO:0000256" key="6">
    <source>
        <dbReference type="PROSITE-ProRule" id="PRU01362"/>
    </source>
</evidence>
<dbReference type="EMBL" id="JAURUD010000001">
    <property type="protein sequence ID" value="MDP9683380.1"/>
    <property type="molecule type" value="Genomic_DNA"/>
</dbReference>
<evidence type="ECO:0000313" key="8">
    <source>
        <dbReference type="EMBL" id="MDP9683380.1"/>
    </source>
</evidence>
<dbReference type="Pfam" id="PF14487">
    <property type="entry name" value="DarT"/>
    <property type="match status" value="1"/>
</dbReference>
<comment type="caution">
    <text evidence="8">The sequence shown here is derived from an EMBL/GenBank/DDBJ whole genome shotgun (WGS) entry which is preliminary data.</text>
</comment>
<dbReference type="RefSeq" id="WP_189425124.1">
    <property type="nucleotide sequence ID" value="NZ_BMSM01000048.1"/>
</dbReference>
<evidence type="ECO:0000256" key="5">
    <source>
        <dbReference type="ARBA" id="ARBA00023125"/>
    </source>
</evidence>
<proteinExistence type="inferred from homology"/>
<evidence type="ECO:0000259" key="7">
    <source>
        <dbReference type="PROSITE" id="PS52018"/>
    </source>
</evidence>
<evidence type="ECO:0000256" key="2">
    <source>
        <dbReference type="ARBA" id="ARBA00022676"/>
    </source>
</evidence>
<name>A0ABT9LI60_STRGD</name>
<reference evidence="8 9" key="1">
    <citation type="submission" date="2023-07" db="EMBL/GenBank/DDBJ databases">
        <title>Sequencing the genomes of 1000 actinobacteria strains.</title>
        <authorList>
            <person name="Klenk H.-P."/>
        </authorList>
    </citation>
    <scope>NUCLEOTIDE SEQUENCE [LARGE SCALE GENOMIC DNA]</scope>
    <source>
        <strain evidence="8 9">DSM 40229</strain>
    </source>
</reference>
<keyword evidence="1 6" id="KW-1277">Toxin-antitoxin system</keyword>
<dbReference type="PROSITE" id="PS52018">
    <property type="entry name" value="DART"/>
    <property type="match status" value="1"/>
</dbReference>
<sequence length="220" mass="24558">MTVTGHAAEAKDSIESIVADRRISEVLHFTTNLGLLGVLGTSAILSRKRLPEEKYVEHIYTPNCSTRKDRAWLDYVNLSISRINDSMFDASKRWHEVDNVWWAALSFEAGILSDPGVYFTTTNNIYPSVRRATGADGLNAMFADVVSGRYSQPMARFAGQPASWTTDRQAEVLYPGRLSLVKLQRVYVREEHHADDISGWFASFPSTPAVPVVCAPEVFT</sequence>
<dbReference type="InterPro" id="IPR029494">
    <property type="entry name" value="DarT"/>
</dbReference>
<comment type="caution">
    <text evidence="6">Lacks conserved residue(s) required for the propagation of feature annotation.</text>
</comment>
<keyword evidence="2" id="KW-0328">Glycosyltransferase</keyword>
<organism evidence="8 9">
    <name type="scientific">Streptomyces griseoviridis</name>
    <dbReference type="NCBI Taxonomy" id="45398"/>
    <lineage>
        <taxon>Bacteria</taxon>
        <taxon>Bacillati</taxon>
        <taxon>Actinomycetota</taxon>
        <taxon>Actinomycetes</taxon>
        <taxon>Kitasatosporales</taxon>
        <taxon>Streptomycetaceae</taxon>
        <taxon>Streptomyces</taxon>
    </lineage>
</organism>
<dbReference type="Proteomes" id="UP001231675">
    <property type="component" value="Unassembled WGS sequence"/>
</dbReference>
<gene>
    <name evidence="8" type="ORF">J2S47_003882</name>
</gene>
<keyword evidence="9" id="KW-1185">Reference proteome</keyword>
<dbReference type="GeneID" id="91552846"/>
<keyword evidence="3" id="KW-0808">Transferase</keyword>